<protein>
    <recommendedName>
        <fullName evidence="4">EpsG family protein</fullName>
    </recommendedName>
</protein>
<keyword evidence="1" id="KW-0472">Membrane</keyword>
<dbReference type="Proteomes" id="UP000193588">
    <property type="component" value="Unassembled WGS sequence"/>
</dbReference>
<sequence length="382" mass="44044">MRVYFELATVIFILLFVSNFTRNKLFMMIASFISMGFMAFITGTRFSLGGYDYQNYAFFYDNVIAIHKLDLGEFFSTEKIIGDDRGWYILNSIVKASGLNFFALTMTVSFLFMIVVWWVIRKYLENEMLIPVTFLGFYFLDVGFVYMRQSIAIAIFALSIRFLIGNKRNAFMYFGLITIAATVHFSAFVLYPLWFFTKVTWTKRGARDTVLIGSLLFILPVLGVKFDNVISRFGGLIGGNGGSKITEVGVRYAAGMVNPMHLIIFLLLSFFAIRAINDKENNEVQNGFMWIFMMLLPIYTIFAGTEIIIRNQFYFYLAIPVVLDFALRRFKEGSKVVLTSGYLILCLALMFKFAISFDDGELTAYINFIQNDMNIFDDYRLY</sequence>
<feature type="transmembrane region" description="Helical" evidence="1">
    <location>
        <begin position="209"/>
        <end position="226"/>
    </location>
</feature>
<dbReference type="RefSeq" id="WP_085637349.1">
    <property type="nucleotide sequence ID" value="NZ_JAQDYD010000005.1"/>
</dbReference>
<feature type="transmembrane region" description="Helical" evidence="1">
    <location>
        <begin position="170"/>
        <end position="197"/>
    </location>
</feature>
<comment type="caution">
    <text evidence="2">The sequence shown here is derived from an EMBL/GenBank/DDBJ whole genome shotgun (WGS) entry which is preliminary data.</text>
</comment>
<keyword evidence="1" id="KW-0812">Transmembrane</keyword>
<evidence type="ECO:0000313" key="3">
    <source>
        <dbReference type="Proteomes" id="UP000193588"/>
    </source>
</evidence>
<feature type="transmembrane region" description="Helical" evidence="1">
    <location>
        <begin position="25"/>
        <end position="48"/>
    </location>
</feature>
<dbReference type="EMBL" id="NDXJ01000002">
    <property type="protein sequence ID" value="OSP90504.1"/>
    <property type="molecule type" value="Genomic_DNA"/>
</dbReference>
<feature type="transmembrane region" description="Helical" evidence="1">
    <location>
        <begin position="101"/>
        <end position="120"/>
    </location>
</feature>
<feature type="transmembrane region" description="Helical" evidence="1">
    <location>
        <begin position="288"/>
        <end position="307"/>
    </location>
</feature>
<gene>
    <name evidence="2" type="ORF">B9D04_01760</name>
</gene>
<dbReference type="AlphaFoldDB" id="A0A1X4JP15"/>
<accession>A0A1X4JP15</accession>
<dbReference type="Pfam" id="PF14897">
    <property type="entry name" value="EpsG"/>
    <property type="match status" value="1"/>
</dbReference>
<feature type="transmembrane region" description="Helical" evidence="1">
    <location>
        <begin position="259"/>
        <end position="276"/>
    </location>
</feature>
<keyword evidence="1" id="KW-1133">Transmembrane helix</keyword>
<evidence type="ECO:0000313" key="2">
    <source>
        <dbReference type="EMBL" id="OSP90504.1"/>
    </source>
</evidence>
<evidence type="ECO:0000256" key="1">
    <source>
        <dbReference type="SAM" id="Phobius"/>
    </source>
</evidence>
<feature type="transmembrane region" description="Helical" evidence="1">
    <location>
        <begin position="337"/>
        <end position="355"/>
    </location>
</feature>
<name>A0A1X4JP15_9LACO</name>
<reference evidence="2 3" key="1">
    <citation type="submission" date="2017-04" db="EMBL/GenBank/DDBJ databases">
        <title>The genome sequence of Weissella cibaria isolated from wild Drosophila.</title>
        <authorList>
            <person name="Ricks N.J."/>
            <person name="Carroll C."/>
            <person name="Walters A."/>
            <person name="Newell P.D."/>
            <person name="Chaston J.M."/>
        </authorList>
    </citation>
    <scope>NUCLEOTIDE SEQUENCE [LARGE SCALE GENOMIC DNA]</scope>
    <source>
        <strain evidence="2 3">DmW_103</strain>
    </source>
</reference>
<feature type="transmembrane region" description="Helical" evidence="1">
    <location>
        <begin position="132"/>
        <end position="164"/>
    </location>
</feature>
<organism evidence="2 3">
    <name type="scientific">Weissella cibaria</name>
    <dbReference type="NCBI Taxonomy" id="137591"/>
    <lineage>
        <taxon>Bacteria</taxon>
        <taxon>Bacillati</taxon>
        <taxon>Bacillota</taxon>
        <taxon>Bacilli</taxon>
        <taxon>Lactobacillales</taxon>
        <taxon>Lactobacillaceae</taxon>
        <taxon>Weissella</taxon>
    </lineage>
</organism>
<proteinExistence type="predicted"/>
<dbReference type="InterPro" id="IPR049458">
    <property type="entry name" value="EpsG-like"/>
</dbReference>
<evidence type="ECO:0008006" key="4">
    <source>
        <dbReference type="Google" id="ProtNLM"/>
    </source>
</evidence>